<dbReference type="OrthoDB" id="2152896at2759"/>
<feature type="compositionally biased region" description="Basic and acidic residues" evidence="1">
    <location>
        <begin position="365"/>
        <end position="389"/>
    </location>
</feature>
<organism evidence="2 3">
    <name type="scientific">Sclerotinia borealis (strain F-4128)</name>
    <dbReference type="NCBI Taxonomy" id="1432307"/>
    <lineage>
        <taxon>Eukaryota</taxon>
        <taxon>Fungi</taxon>
        <taxon>Dikarya</taxon>
        <taxon>Ascomycota</taxon>
        <taxon>Pezizomycotina</taxon>
        <taxon>Leotiomycetes</taxon>
        <taxon>Helotiales</taxon>
        <taxon>Sclerotiniaceae</taxon>
        <taxon>Sclerotinia</taxon>
    </lineage>
</organism>
<sequence length="427" mass="46347">MASSKVITLFPSSHTNASIYRSTADHSHLSHRKFSIPRDLSVKVTRRKSVSSNVSNVAAIVAAAKEAGDNPLAMPISTRRATMSKNVSRPGPMGSLPSPPSSLPTHRIRLNLMAKLGGESAIDDDNNDEEMDENEEDDLTESGMRGMREGSQLLKDGKKANANDLRWEHTPEWSYTSKLLISKHQQVQLLEAASVLVGMNQDAADTPPDSAKDFQSDDQDSASPAASGSDDHENDRASSADTSPPPADMRLAYGSGSYNRPKRYIGHSALYGLSDRLPYGGSVPATFGHSCHQSHERRPPSSGMNGSQGTEGLTAGIESLTCGLASPGTPRSGPLIPEDAPPVPEIPAQYLTDLSTSFTPSLHPRQRESFARESYTRGSYDRHQIHGYEDVQMEDGYDSVADEDDYDQHSRCRSDEDDDGVFGLMEE</sequence>
<keyword evidence="3" id="KW-1185">Reference proteome</keyword>
<dbReference type="EMBL" id="AYSA01000116">
    <property type="protein sequence ID" value="ESZ96915.1"/>
    <property type="molecule type" value="Genomic_DNA"/>
</dbReference>
<feature type="compositionally biased region" description="Acidic residues" evidence="1">
    <location>
        <begin position="415"/>
        <end position="427"/>
    </location>
</feature>
<accession>W9CR14</accession>
<dbReference type="Proteomes" id="UP000019487">
    <property type="component" value="Unassembled WGS sequence"/>
</dbReference>
<feature type="region of interest" description="Disordered" evidence="1">
    <location>
        <begin position="201"/>
        <end position="256"/>
    </location>
</feature>
<feature type="region of interest" description="Disordered" evidence="1">
    <location>
        <begin position="288"/>
        <end position="427"/>
    </location>
</feature>
<name>W9CR14_SCLBF</name>
<feature type="compositionally biased region" description="Acidic residues" evidence="1">
    <location>
        <begin position="121"/>
        <end position="140"/>
    </location>
</feature>
<comment type="caution">
    <text evidence="2">The sequence shown here is derived from an EMBL/GenBank/DDBJ whole genome shotgun (WGS) entry which is preliminary data.</text>
</comment>
<evidence type="ECO:0000313" key="2">
    <source>
        <dbReference type="EMBL" id="ESZ96915.1"/>
    </source>
</evidence>
<proteinExistence type="predicted"/>
<evidence type="ECO:0000256" key="1">
    <source>
        <dbReference type="SAM" id="MobiDB-lite"/>
    </source>
</evidence>
<feature type="region of interest" description="Disordered" evidence="1">
    <location>
        <begin position="83"/>
        <end position="103"/>
    </location>
</feature>
<evidence type="ECO:0000313" key="3">
    <source>
        <dbReference type="Proteomes" id="UP000019487"/>
    </source>
</evidence>
<dbReference type="AlphaFoldDB" id="W9CR14"/>
<reference evidence="2 3" key="1">
    <citation type="journal article" date="2014" name="Genome Announc.">
        <title>Draft genome sequence of Sclerotinia borealis, a psychrophilic plant pathogenic fungus.</title>
        <authorList>
            <person name="Mardanov A.V."/>
            <person name="Beletsky A.V."/>
            <person name="Kadnikov V.V."/>
            <person name="Ignatov A.N."/>
            <person name="Ravin N.V."/>
        </authorList>
    </citation>
    <scope>NUCLEOTIDE SEQUENCE [LARGE SCALE GENOMIC DNA]</scope>
    <source>
        <strain evidence="3">F-4157</strain>
    </source>
</reference>
<protein>
    <submittedName>
        <fullName evidence="2">Uncharacterized protein</fullName>
    </submittedName>
</protein>
<feature type="compositionally biased region" description="Acidic residues" evidence="1">
    <location>
        <begin position="391"/>
        <end position="406"/>
    </location>
</feature>
<gene>
    <name evidence="2" type="ORF">SBOR_2709</name>
</gene>
<feature type="compositionally biased region" description="Polar residues" evidence="1">
    <location>
        <begin position="302"/>
        <end position="311"/>
    </location>
</feature>
<feature type="region of interest" description="Disordered" evidence="1">
    <location>
        <begin position="119"/>
        <end position="143"/>
    </location>
</feature>
<feature type="compositionally biased region" description="Basic and acidic residues" evidence="1">
    <location>
        <begin position="229"/>
        <end position="238"/>
    </location>
</feature>
<dbReference type="HOGENOM" id="CLU_033337_0_0_1"/>